<comment type="caution">
    <text evidence="2">The sequence shown here is derived from an EMBL/GenBank/DDBJ whole genome shotgun (WGS) entry which is preliminary data.</text>
</comment>
<organism evidence="2 3">
    <name type="scientific">Giesbergeria sinuosa</name>
    <dbReference type="NCBI Taxonomy" id="80883"/>
    <lineage>
        <taxon>Bacteria</taxon>
        <taxon>Pseudomonadati</taxon>
        <taxon>Pseudomonadota</taxon>
        <taxon>Betaproteobacteria</taxon>
        <taxon>Burkholderiales</taxon>
        <taxon>Comamonadaceae</taxon>
        <taxon>Giesbergeria</taxon>
    </lineage>
</organism>
<reference evidence="3" key="1">
    <citation type="journal article" date="2019" name="Int. J. Syst. Evol. Microbiol.">
        <title>The Global Catalogue of Microorganisms (GCM) 10K type strain sequencing project: providing services to taxonomists for standard genome sequencing and annotation.</title>
        <authorList>
            <consortium name="The Broad Institute Genomics Platform"/>
            <consortium name="The Broad Institute Genome Sequencing Center for Infectious Disease"/>
            <person name="Wu L."/>
            <person name="Ma J."/>
        </authorList>
    </citation>
    <scope>NUCLEOTIDE SEQUENCE [LARGE SCALE GENOMIC DNA]</scope>
    <source>
        <strain evidence="3">CCUG 49452</strain>
    </source>
</reference>
<gene>
    <name evidence="2" type="ORF">ACFO6X_11805</name>
</gene>
<dbReference type="NCBIfam" id="TIGR01841">
    <property type="entry name" value="phasin"/>
    <property type="match status" value="1"/>
</dbReference>
<keyword evidence="3" id="KW-1185">Reference proteome</keyword>
<evidence type="ECO:0000259" key="1">
    <source>
        <dbReference type="Pfam" id="PF09361"/>
    </source>
</evidence>
<evidence type="ECO:0000313" key="3">
    <source>
        <dbReference type="Proteomes" id="UP001596001"/>
    </source>
</evidence>
<evidence type="ECO:0000313" key="2">
    <source>
        <dbReference type="EMBL" id="MFC4789662.1"/>
    </source>
</evidence>
<sequence>MPNTVRSLFTPAEPFAFVQHITRKACESLVQIATLNVQTAQSALSEQTQHWNKLLQVQRLEEFTALQASAVQPLTQQASHYGQELYQIANHLGQEWHQHSNNRLGDVQNHWAQAQNQISTVLKNMPVTAQVFSASMKNRLASANEAVSALQQVVTQAGDAAQANFLAAAQSSLPATA</sequence>
<dbReference type="Proteomes" id="UP001596001">
    <property type="component" value="Unassembled WGS sequence"/>
</dbReference>
<protein>
    <submittedName>
        <fullName evidence="2">Phasin family protein</fullName>
    </submittedName>
</protein>
<feature type="domain" description="Phasin" evidence="1">
    <location>
        <begin position="18"/>
        <end position="96"/>
    </location>
</feature>
<dbReference type="InterPro" id="IPR010127">
    <property type="entry name" value="Phasin_subfam-1"/>
</dbReference>
<name>A0ABV9QH51_9BURK</name>
<dbReference type="InterPro" id="IPR018968">
    <property type="entry name" value="Phasin"/>
</dbReference>
<dbReference type="EMBL" id="JBHSHJ010000009">
    <property type="protein sequence ID" value="MFC4789662.1"/>
    <property type="molecule type" value="Genomic_DNA"/>
</dbReference>
<dbReference type="Pfam" id="PF09361">
    <property type="entry name" value="Phasin_2"/>
    <property type="match status" value="1"/>
</dbReference>
<dbReference type="RefSeq" id="WP_382433256.1">
    <property type="nucleotide sequence ID" value="NZ_JBHSHJ010000009.1"/>
</dbReference>
<proteinExistence type="predicted"/>
<accession>A0ABV9QH51</accession>